<accession>A0A1W6Z0A8</accession>
<dbReference type="EMBL" id="CP021109">
    <property type="protein sequence ID" value="ARP86756.1"/>
    <property type="molecule type" value="Genomic_DNA"/>
</dbReference>
<dbReference type="Proteomes" id="UP000194139">
    <property type="component" value="Chromosome"/>
</dbReference>
<reference evidence="1 2" key="1">
    <citation type="submission" date="2017-05" db="EMBL/GenBank/DDBJ databases">
        <title>Complete and WGS of Bordetella genogroups.</title>
        <authorList>
            <person name="Spilker T."/>
            <person name="LiPuma J."/>
        </authorList>
    </citation>
    <scope>NUCLEOTIDE SEQUENCE [LARGE SCALE GENOMIC DNA]</scope>
    <source>
        <strain evidence="1 2">AU17164</strain>
    </source>
</reference>
<sequence>MPTHAMPPSAPSLPPPLLAETLHRVARRYRLPAMEAVPPKPGQEGAAATVALTIEQARRTLAAGGVPDEASQSRFVDALARMIEDAMRTDAGDPVFQAMVLRHRFAQVREYASLSAHADADRRSVRAAVNKVAHPARPLPSLSEDHRQALARLHASAAAGDWPALADTARGLMTLGGRAQSDTLPRQPSLARLLDSPALERLRRLHDLAPDAQVRRYRSLWERQGPRSGSASAAAHGIASQQRGAAVEALATQAIASLAQRLAQAEDMPAAYRAVTSMRVPAAIRGERDRAKSEWDVVLLRRAGGAGDTPLWDICLLVEAKASADAATTDLPRLLRGLRLLAQADDREVYAFQTREGVVRLRGASLRTLGAAAAELRERVLYCCDAPADPAPRLLGAASRMQLLSAPPSVAFACRLAQGEPSDRGCLAPLWRELLESPRWHAVLHQYPTLRQVRDLMVHTDDLTAAIERIPPQAPSSV</sequence>
<gene>
    <name evidence="1" type="ORF">CAL13_11465</name>
</gene>
<organism evidence="1 2">
    <name type="scientific">Bordetella genomosp. 9</name>
    <dbReference type="NCBI Taxonomy" id="1416803"/>
    <lineage>
        <taxon>Bacteria</taxon>
        <taxon>Pseudomonadati</taxon>
        <taxon>Pseudomonadota</taxon>
        <taxon>Betaproteobacteria</taxon>
        <taxon>Burkholderiales</taxon>
        <taxon>Alcaligenaceae</taxon>
        <taxon>Bordetella</taxon>
    </lineage>
</organism>
<name>A0A1W6Z0A8_9BORD</name>
<proteinExistence type="predicted"/>
<evidence type="ECO:0000313" key="2">
    <source>
        <dbReference type="Proteomes" id="UP000194139"/>
    </source>
</evidence>
<evidence type="ECO:0000313" key="1">
    <source>
        <dbReference type="EMBL" id="ARP86756.1"/>
    </source>
</evidence>
<keyword evidence="2" id="KW-1185">Reference proteome</keyword>
<dbReference type="AlphaFoldDB" id="A0A1W6Z0A8"/>
<protein>
    <submittedName>
        <fullName evidence="1">3-deoxy-D-arabino-heptulosonate 7-phosphate synthase</fullName>
    </submittedName>
</protein>
<dbReference type="RefSeq" id="WP_086072457.1">
    <property type="nucleotide sequence ID" value="NZ_CP021109.1"/>
</dbReference>